<dbReference type="PANTHER" id="PTHR16079:SF4">
    <property type="entry name" value="E3 UBIQUITIN-PROTEIN LIGASE CHFR"/>
    <property type="match status" value="1"/>
</dbReference>
<dbReference type="AlphaFoldDB" id="A0AAW1PLG3"/>
<dbReference type="GO" id="GO:0008270">
    <property type="term" value="F:zinc ion binding"/>
    <property type="evidence" value="ECO:0007669"/>
    <property type="project" value="UniProtKB-KW"/>
</dbReference>
<dbReference type="InterPro" id="IPR008984">
    <property type="entry name" value="SMAD_FHA_dom_sf"/>
</dbReference>
<dbReference type="SUPFAM" id="SSF57850">
    <property type="entry name" value="RING/U-box"/>
    <property type="match status" value="1"/>
</dbReference>
<dbReference type="Pfam" id="PF13923">
    <property type="entry name" value="zf-C3HC4_2"/>
    <property type="match status" value="1"/>
</dbReference>
<dbReference type="InterPro" id="IPR036957">
    <property type="entry name" value="Znf_PARP_sf"/>
</dbReference>
<evidence type="ECO:0000256" key="2">
    <source>
        <dbReference type="ARBA" id="ARBA00017908"/>
    </source>
</evidence>
<keyword evidence="3" id="KW-0479">Metal-binding</keyword>
<dbReference type="InterPro" id="IPR000253">
    <property type="entry name" value="FHA_dom"/>
</dbReference>
<feature type="region of interest" description="Disordered" evidence="7">
    <location>
        <begin position="221"/>
        <end position="282"/>
    </location>
</feature>
<feature type="domain" description="FHA" evidence="8">
    <location>
        <begin position="33"/>
        <end position="86"/>
    </location>
</feature>
<comment type="similarity">
    <text evidence="1">Belongs to the CHFR family.</text>
</comment>
<dbReference type="Pfam" id="PF00498">
    <property type="entry name" value="FHA"/>
    <property type="match status" value="1"/>
</dbReference>
<dbReference type="PROSITE" id="PS50006">
    <property type="entry name" value="FHA_DOMAIN"/>
    <property type="match status" value="1"/>
</dbReference>
<dbReference type="Proteomes" id="UP001489004">
    <property type="component" value="Unassembled WGS sequence"/>
</dbReference>
<keyword evidence="4 6" id="KW-0863">Zinc-finger</keyword>
<organism evidence="10 11">
    <name type="scientific">[Myrmecia] bisecta</name>
    <dbReference type="NCBI Taxonomy" id="41462"/>
    <lineage>
        <taxon>Eukaryota</taxon>
        <taxon>Viridiplantae</taxon>
        <taxon>Chlorophyta</taxon>
        <taxon>core chlorophytes</taxon>
        <taxon>Trebouxiophyceae</taxon>
        <taxon>Trebouxiales</taxon>
        <taxon>Trebouxiaceae</taxon>
        <taxon>Myrmecia</taxon>
    </lineage>
</organism>
<dbReference type="GO" id="GO:0016567">
    <property type="term" value="P:protein ubiquitination"/>
    <property type="evidence" value="ECO:0007669"/>
    <property type="project" value="TreeGrafter"/>
</dbReference>
<proteinExistence type="inferred from homology"/>
<gene>
    <name evidence="10" type="ORF">WJX72_006531</name>
</gene>
<feature type="region of interest" description="Disordered" evidence="7">
    <location>
        <begin position="490"/>
        <end position="516"/>
    </location>
</feature>
<dbReference type="GO" id="GO:0003677">
    <property type="term" value="F:DNA binding"/>
    <property type="evidence" value="ECO:0007669"/>
    <property type="project" value="InterPro"/>
</dbReference>
<dbReference type="Gene3D" id="2.60.200.20">
    <property type="match status" value="1"/>
</dbReference>
<dbReference type="InterPro" id="IPR001841">
    <property type="entry name" value="Znf_RING"/>
</dbReference>
<evidence type="ECO:0000256" key="3">
    <source>
        <dbReference type="ARBA" id="ARBA00022723"/>
    </source>
</evidence>
<dbReference type="InterPro" id="IPR013083">
    <property type="entry name" value="Znf_RING/FYVE/PHD"/>
</dbReference>
<dbReference type="InterPro" id="IPR052256">
    <property type="entry name" value="E3_ubiquitin-ligase_CHFR"/>
</dbReference>
<dbReference type="SMART" id="SM00240">
    <property type="entry name" value="FHA"/>
    <property type="match status" value="1"/>
</dbReference>
<dbReference type="GO" id="GO:0004842">
    <property type="term" value="F:ubiquitin-protein transferase activity"/>
    <property type="evidence" value="ECO:0007669"/>
    <property type="project" value="TreeGrafter"/>
</dbReference>
<feature type="compositionally biased region" description="Gly residues" evidence="7">
    <location>
        <begin position="490"/>
        <end position="511"/>
    </location>
</feature>
<sequence>MARLARLQEGAQLAGDHLELQWSRLSRSRSAPLTLGRNQDNDLVLDHPSFPLLTSRKHASLKLVGDALELADLKSLNGTYCNGVRVAAELPVRVKDGDVVSFGGPIKIKKDASDAVNPFIFRLDGLADILAHHPGENQEIGPSTANFPTLEPGATSMRPERVLWSQMMAVVDLTLSSDDEEEGFVRLRRTGWAARVVAEQMANNRARAAAHMRLDAPVGSPVEIVDPEAPAPKRAKTSAAGPANLSTAAAERSATAAAPAPTPIADGAGGPSKAADAAAGASGPHNDILEAMREQCECAICREWMVAPHTLANCGHLFCGECMAQWLEKKHDCPNCRVKVTGPPVRTHAIENLMAVVEKKLSGEELEERERRKASWAAKGPEITRQWKAKFERGSSAMLGDAYRRDRRGHGRSDGGYATMFGPPGPSDFDRFLAFPDQLLGAVDQLRTVRSQHSRRGGIIAPRDAIVDALNSRDAARSAAARSEAAAAYGGRGGAHPAAGAGGRGAGGSGAGDHFEFAPVRRLPPREDSRHFRMPPPGMGLFPEMPDLIPGLGMALPPPPRRHSPRGALSPGGGASAPSGGPPQAGPSASAPTHHIFVLDCPAGRNRTHNCAACGHGFPPRQVRVGMRDAAGTGASPHRWYHVGCMPGALWQEARLPGRLIGMRQLSAEDQAMVNSQLRR</sequence>
<dbReference type="Gene3D" id="3.30.40.10">
    <property type="entry name" value="Zinc/RING finger domain, C3HC4 (zinc finger)"/>
    <property type="match status" value="1"/>
</dbReference>
<feature type="compositionally biased region" description="Low complexity" evidence="7">
    <location>
        <begin position="247"/>
        <end position="282"/>
    </location>
</feature>
<dbReference type="SUPFAM" id="SSF49879">
    <property type="entry name" value="SMAD/FHA domain"/>
    <property type="match status" value="1"/>
</dbReference>
<dbReference type="GO" id="GO:0005634">
    <property type="term" value="C:nucleus"/>
    <property type="evidence" value="ECO:0007669"/>
    <property type="project" value="TreeGrafter"/>
</dbReference>
<keyword evidence="5" id="KW-0862">Zinc</keyword>
<evidence type="ECO:0000256" key="1">
    <source>
        <dbReference type="ARBA" id="ARBA00005797"/>
    </source>
</evidence>
<feature type="domain" description="RING-type" evidence="9">
    <location>
        <begin position="298"/>
        <end position="337"/>
    </location>
</feature>
<dbReference type="CDD" id="cd00060">
    <property type="entry name" value="FHA"/>
    <property type="match status" value="1"/>
</dbReference>
<evidence type="ECO:0000256" key="4">
    <source>
        <dbReference type="ARBA" id="ARBA00022771"/>
    </source>
</evidence>
<feature type="region of interest" description="Disordered" evidence="7">
    <location>
        <begin position="554"/>
        <end position="591"/>
    </location>
</feature>
<dbReference type="SMART" id="SM00184">
    <property type="entry name" value="RING"/>
    <property type="match status" value="1"/>
</dbReference>
<evidence type="ECO:0000256" key="5">
    <source>
        <dbReference type="ARBA" id="ARBA00022833"/>
    </source>
</evidence>
<comment type="caution">
    <text evidence="10">The sequence shown here is derived from an EMBL/GenBank/DDBJ whole genome shotgun (WGS) entry which is preliminary data.</text>
</comment>
<dbReference type="EMBL" id="JALJOR010000011">
    <property type="protein sequence ID" value="KAK9808928.1"/>
    <property type="molecule type" value="Genomic_DNA"/>
</dbReference>
<evidence type="ECO:0000256" key="6">
    <source>
        <dbReference type="PROSITE-ProRule" id="PRU00175"/>
    </source>
</evidence>
<dbReference type="Gene3D" id="3.30.1740.10">
    <property type="entry name" value="Zinc finger, PARP-type"/>
    <property type="match status" value="1"/>
</dbReference>
<dbReference type="PROSITE" id="PS00518">
    <property type="entry name" value="ZF_RING_1"/>
    <property type="match status" value="1"/>
</dbReference>
<reference evidence="10 11" key="1">
    <citation type="journal article" date="2024" name="Nat. Commun.">
        <title>Phylogenomics reveals the evolutionary origins of lichenization in chlorophyte algae.</title>
        <authorList>
            <person name="Puginier C."/>
            <person name="Libourel C."/>
            <person name="Otte J."/>
            <person name="Skaloud P."/>
            <person name="Haon M."/>
            <person name="Grisel S."/>
            <person name="Petersen M."/>
            <person name="Berrin J.G."/>
            <person name="Delaux P.M."/>
            <person name="Dal Grande F."/>
            <person name="Keller J."/>
        </authorList>
    </citation>
    <scope>NUCLEOTIDE SEQUENCE [LARGE SCALE GENOMIC DNA]</scope>
    <source>
        <strain evidence="10 11">SAG 2043</strain>
    </source>
</reference>
<dbReference type="PANTHER" id="PTHR16079">
    <property type="entry name" value="UBIQUITIN LIGASE PROTEIN CHFR"/>
    <property type="match status" value="1"/>
</dbReference>
<evidence type="ECO:0000256" key="7">
    <source>
        <dbReference type="SAM" id="MobiDB-lite"/>
    </source>
</evidence>
<dbReference type="GO" id="GO:0006511">
    <property type="term" value="P:ubiquitin-dependent protein catabolic process"/>
    <property type="evidence" value="ECO:0007669"/>
    <property type="project" value="TreeGrafter"/>
</dbReference>
<protein>
    <recommendedName>
        <fullName evidence="2">E3 ubiquitin-protein ligase CHFR</fullName>
    </recommendedName>
</protein>
<keyword evidence="11" id="KW-1185">Reference proteome</keyword>
<evidence type="ECO:0000313" key="11">
    <source>
        <dbReference type="Proteomes" id="UP001489004"/>
    </source>
</evidence>
<evidence type="ECO:0000259" key="9">
    <source>
        <dbReference type="PROSITE" id="PS50089"/>
    </source>
</evidence>
<evidence type="ECO:0000259" key="8">
    <source>
        <dbReference type="PROSITE" id="PS50006"/>
    </source>
</evidence>
<dbReference type="PROSITE" id="PS50089">
    <property type="entry name" value="ZF_RING_2"/>
    <property type="match status" value="1"/>
</dbReference>
<name>A0AAW1PLG3_9CHLO</name>
<evidence type="ECO:0000313" key="10">
    <source>
        <dbReference type="EMBL" id="KAK9808928.1"/>
    </source>
</evidence>
<accession>A0AAW1PLG3</accession>
<dbReference type="InterPro" id="IPR017907">
    <property type="entry name" value="Znf_RING_CS"/>
</dbReference>